<reference evidence="2 3" key="1">
    <citation type="journal article" date="2017" name="Nat. Microbiol.">
        <title>Natural product diversity associated with the nematode symbionts Photorhabdus and Xenorhabdus.</title>
        <authorList>
            <person name="Tobias N.J."/>
            <person name="Wolff H."/>
            <person name="Djahanschiri B."/>
            <person name="Grundmann F."/>
            <person name="Kronenwerth M."/>
            <person name="Shi Y.M."/>
            <person name="Simonyi S."/>
            <person name="Grun P."/>
            <person name="Shapiro-Ilan D."/>
            <person name="Pidot S.J."/>
            <person name="Stinear T.P."/>
            <person name="Ebersberger I."/>
            <person name="Bode H.B."/>
        </authorList>
    </citation>
    <scope>NUCLEOTIDE SEQUENCE [LARGE SCALE GENOMIC DNA]</scope>
    <source>
        <strain evidence="2 3">DSM 17907</strain>
    </source>
</reference>
<organism evidence="2 3">
    <name type="scientific">Xenorhabdus kozodoii</name>
    <dbReference type="NCBI Taxonomy" id="351676"/>
    <lineage>
        <taxon>Bacteria</taxon>
        <taxon>Pseudomonadati</taxon>
        <taxon>Pseudomonadota</taxon>
        <taxon>Gammaproteobacteria</taxon>
        <taxon>Enterobacterales</taxon>
        <taxon>Morganellaceae</taxon>
        <taxon>Xenorhabdus</taxon>
    </lineage>
</organism>
<evidence type="ECO:0000313" key="2">
    <source>
        <dbReference type="EMBL" id="PHM71852.1"/>
    </source>
</evidence>
<protein>
    <submittedName>
        <fullName evidence="2">Hemolysin D</fullName>
    </submittedName>
</protein>
<keyword evidence="1" id="KW-0472">Membrane</keyword>
<proteinExistence type="predicted"/>
<keyword evidence="1" id="KW-1133">Transmembrane helix</keyword>
<dbReference type="Proteomes" id="UP000221101">
    <property type="component" value="Unassembled WGS sequence"/>
</dbReference>
<dbReference type="EMBL" id="NJCX01000018">
    <property type="protein sequence ID" value="PHM71852.1"/>
    <property type="molecule type" value="Genomic_DNA"/>
</dbReference>
<sequence>MEKFGMIMIKNIKIIIVISIILLSGIYFYWYFYWRFFQTTNNAYVQASITNVNSRLSAIPI</sequence>
<keyword evidence="1" id="KW-0812">Transmembrane</keyword>
<dbReference type="AlphaFoldDB" id="A0A2D0L882"/>
<evidence type="ECO:0000313" key="3">
    <source>
        <dbReference type="Proteomes" id="UP000221101"/>
    </source>
</evidence>
<keyword evidence="3" id="KW-1185">Reference proteome</keyword>
<gene>
    <name evidence="2" type="ORF">Xkoz_02581</name>
</gene>
<name>A0A2D0L882_9GAMM</name>
<comment type="caution">
    <text evidence="2">The sequence shown here is derived from an EMBL/GenBank/DDBJ whole genome shotgun (WGS) entry which is preliminary data.</text>
</comment>
<accession>A0A2D0L882</accession>
<feature type="transmembrane region" description="Helical" evidence="1">
    <location>
        <begin position="12"/>
        <end position="32"/>
    </location>
</feature>
<evidence type="ECO:0000256" key="1">
    <source>
        <dbReference type="SAM" id="Phobius"/>
    </source>
</evidence>